<keyword evidence="1" id="KW-0472">Membrane</keyword>
<accession>A0A6H9WF33</accession>
<dbReference type="OrthoDB" id="4774205at2"/>
<keyword evidence="1" id="KW-0812">Transmembrane</keyword>
<evidence type="ECO:0000313" key="3">
    <source>
        <dbReference type="Proteomes" id="UP000431744"/>
    </source>
</evidence>
<dbReference type="RefSeq" id="WP_158029894.1">
    <property type="nucleotide sequence ID" value="NZ_BMHG01000002.1"/>
</dbReference>
<name>A0A6H9WF33_9MICO</name>
<sequence>MAQPGYVQFTVQGNIWTSTMIPPTVTLNGYQVSIVNHGTALIPVQPGTYVIEAQIRYLWNFGHAALQVQVHPGQTVPVFYGPPWITWSPGALGVVPQKRHGLGWYIGILCVPFAAILLTLGGVVAMLFTI</sequence>
<dbReference type="AlphaFoldDB" id="A0A6H9WF33"/>
<protein>
    <submittedName>
        <fullName evidence="2">Uncharacterized protein</fullName>
    </submittedName>
</protein>
<proteinExistence type="predicted"/>
<evidence type="ECO:0000256" key="1">
    <source>
        <dbReference type="SAM" id="Phobius"/>
    </source>
</evidence>
<evidence type="ECO:0000313" key="2">
    <source>
        <dbReference type="EMBL" id="KAB1646728.1"/>
    </source>
</evidence>
<keyword evidence="1" id="KW-1133">Transmembrane helix</keyword>
<keyword evidence="3" id="KW-1185">Reference proteome</keyword>
<gene>
    <name evidence="2" type="ORF">F8O04_13350</name>
</gene>
<comment type="caution">
    <text evidence="2">The sequence shown here is derived from an EMBL/GenBank/DDBJ whole genome shotgun (WGS) entry which is preliminary data.</text>
</comment>
<dbReference type="EMBL" id="WBJY01000004">
    <property type="protein sequence ID" value="KAB1646728.1"/>
    <property type="molecule type" value="Genomic_DNA"/>
</dbReference>
<organism evidence="2 3">
    <name type="scientific">Pseudoclavibacter endophyticus</name>
    <dbReference type="NCBI Taxonomy" id="1778590"/>
    <lineage>
        <taxon>Bacteria</taxon>
        <taxon>Bacillati</taxon>
        <taxon>Actinomycetota</taxon>
        <taxon>Actinomycetes</taxon>
        <taxon>Micrococcales</taxon>
        <taxon>Microbacteriaceae</taxon>
        <taxon>Pseudoclavibacter</taxon>
    </lineage>
</organism>
<dbReference type="Proteomes" id="UP000431744">
    <property type="component" value="Unassembled WGS sequence"/>
</dbReference>
<feature type="transmembrane region" description="Helical" evidence="1">
    <location>
        <begin position="102"/>
        <end position="128"/>
    </location>
</feature>
<reference evidence="2 3" key="1">
    <citation type="submission" date="2019-09" db="EMBL/GenBank/DDBJ databases">
        <title>Phylogeny of genus Pseudoclavibacter and closely related genus.</title>
        <authorList>
            <person name="Li Y."/>
        </authorList>
    </citation>
    <scope>NUCLEOTIDE SEQUENCE [LARGE SCALE GENOMIC DNA]</scope>
    <source>
        <strain evidence="2 3">EGI 60007</strain>
    </source>
</reference>